<proteinExistence type="predicted"/>
<reference evidence="2 3" key="1">
    <citation type="submission" date="2024-03" db="EMBL/GenBank/DDBJ databases">
        <title>Aureococcus anophagefferens CCMP1851 and Kratosvirus quantuckense: Draft genome of a second virus-susceptible host strain in the model system.</title>
        <authorList>
            <person name="Chase E."/>
            <person name="Truchon A.R."/>
            <person name="Schepens W."/>
            <person name="Wilhelm S.W."/>
        </authorList>
    </citation>
    <scope>NUCLEOTIDE SEQUENCE [LARGE SCALE GENOMIC DNA]</scope>
    <source>
        <strain evidence="2 3">CCMP1851</strain>
    </source>
</reference>
<dbReference type="GO" id="GO:0051213">
    <property type="term" value="F:dioxygenase activity"/>
    <property type="evidence" value="ECO:0007669"/>
    <property type="project" value="UniProtKB-KW"/>
</dbReference>
<dbReference type="SUPFAM" id="SSF51197">
    <property type="entry name" value="Clavaminate synthase-like"/>
    <property type="match status" value="1"/>
</dbReference>
<gene>
    <name evidence="2" type="ORF">SO694_00053032</name>
</gene>
<evidence type="ECO:0000256" key="1">
    <source>
        <dbReference type="ARBA" id="ARBA00001962"/>
    </source>
</evidence>
<dbReference type="PANTHER" id="PTHR20883:SF48">
    <property type="entry name" value="ECTOINE DIOXYGENASE"/>
    <property type="match status" value="1"/>
</dbReference>
<keyword evidence="3" id="KW-1185">Reference proteome</keyword>
<dbReference type="Pfam" id="PF05721">
    <property type="entry name" value="PhyH"/>
    <property type="match status" value="1"/>
</dbReference>
<accession>A0ABR1FY07</accession>
<organism evidence="2 3">
    <name type="scientific">Aureococcus anophagefferens</name>
    <name type="common">Harmful bloom alga</name>
    <dbReference type="NCBI Taxonomy" id="44056"/>
    <lineage>
        <taxon>Eukaryota</taxon>
        <taxon>Sar</taxon>
        <taxon>Stramenopiles</taxon>
        <taxon>Ochrophyta</taxon>
        <taxon>Pelagophyceae</taxon>
        <taxon>Pelagomonadales</taxon>
        <taxon>Pelagomonadaceae</taxon>
        <taxon>Aureococcus</taxon>
    </lineage>
</organism>
<dbReference type="PANTHER" id="PTHR20883">
    <property type="entry name" value="PHYTANOYL-COA DIOXYGENASE DOMAIN CONTAINING 1"/>
    <property type="match status" value="1"/>
</dbReference>
<name>A0ABR1FY07_AURAN</name>
<comment type="caution">
    <text evidence="2">The sequence shown here is derived from an EMBL/GenBank/DDBJ whole genome shotgun (WGS) entry which is preliminary data.</text>
</comment>
<dbReference type="Gene3D" id="2.60.120.620">
    <property type="entry name" value="q2cbj1_9rhob like domain"/>
    <property type="match status" value="1"/>
</dbReference>
<evidence type="ECO:0000313" key="3">
    <source>
        <dbReference type="Proteomes" id="UP001363151"/>
    </source>
</evidence>
<comment type="cofactor">
    <cofactor evidence="1">
        <name>Fe cation</name>
        <dbReference type="ChEBI" id="CHEBI:24875"/>
    </cofactor>
</comment>
<dbReference type="Proteomes" id="UP001363151">
    <property type="component" value="Unassembled WGS sequence"/>
</dbReference>
<dbReference type="InterPro" id="IPR008775">
    <property type="entry name" value="Phytyl_CoA_dOase-like"/>
</dbReference>
<keyword evidence="2" id="KW-0223">Dioxygenase</keyword>
<sequence>MAALLPPLAVVRAAGVAQGLADVRAAGTAQGLTDVGAPPHPSDLYDYGAIAEDQGALPATPEELAHAKATFDRDGLVVFSRGLEASAPALRAAVDALKDGSNADFRDALLAQRRARGGAPPDFTNGAKIPWVQYEAGCEVDEPLEPGAAPGAGDRMRKAMGFAKYSRPIRERAVEDPRLNSLVRALLGDADFELYQDMALLKPPGGGREKPWHQDAAYFNLAADARVVGCWIALDAATPDNGCLVFERGGHARGELPHFPVRDYQLCDAEPRRDVVACPLPPGGLVLFHGRVPHGTATNASPRPRNALQLHWVASATAALVPQDAPGGRVARFGGAARGLAC</sequence>
<keyword evidence="2" id="KW-0560">Oxidoreductase</keyword>
<protein>
    <submittedName>
        <fullName evidence="2">Phytanoyl-CoA dioxygenase</fullName>
    </submittedName>
</protein>
<evidence type="ECO:0000313" key="2">
    <source>
        <dbReference type="EMBL" id="KAK7241063.1"/>
    </source>
</evidence>
<dbReference type="EMBL" id="JBBJCI010000206">
    <property type="protein sequence ID" value="KAK7241063.1"/>
    <property type="molecule type" value="Genomic_DNA"/>
</dbReference>